<feature type="transmembrane region" description="Helical" evidence="2">
    <location>
        <begin position="313"/>
        <end position="336"/>
    </location>
</feature>
<feature type="transmembrane region" description="Helical" evidence="2">
    <location>
        <begin position="280"/>
        <end position="301"/>
    </location>
</feature>
<protein>
    <submittedName>
        <fullName evidence="3">Uncharacterized protein</fullName>
    </submittedName>
</protein>
<keyword evidence="2" id="KW-0812">Transmembrane</keyword>
<sequence length="341" mass="36085">MDSDDSTTPSQSPRMAAAVLGSTATSVRTPPKTFSATLRRFSTISSLSTAPAPVSREGSPVALVHARVPAPAVPPTARGHGVAEAGDTEPLARQPEVVVTTGTRLTSAVTYSDLSGAYDTVNREFLASSTADVPISAYAPYRMVRLEEDSDSIAALVVSPNANTENQYTPEVAITHRKLRYLFRDALQWYLKKRGVSIDPTRLVVKVGDIGEAQYLANLPAGLAPMRVVGDGVTFDAPVAHFTAVPDVTGACVMTVLIAVALLAIALGSQADISRTKGDVTVWFASSINSSVSFSRSLAAVLRPYVLNLFDMVITGVLLAVCNVSVALSYLSGFLWEEVVQ</sequence>
<dbReference type="EMBL" id="ML211846">
    <property type="protein sequence ID" value="TFK80106.1"/>
    <property type="molecule type" value="Genomic_DNA"/>
</dbReference>
<organism evidence="3 4">
    <name type="scientific">Polyporus arcularius HHB13444</name>
    <dbReference type="NCBI Taxonomy" id="1314778"/>
    <lineage>
        <taxon>Eukaryota</taxon>
        <taxon>Fungi</taxon>
        <taxon>Dikarya</taxon>
        <taxon>Basidiomycota</taxon>
        <taxon>Agaricomycotina</taxon>
        <taxon>Agaricomycetes</taxon>
        <taxon>Polyporales</taxon>
        <taxon>Polyporaceae</taxon>
        <taxon>Polyporus</taxon>
    </lineage>
</organism>
<feature type="compositionally biased region" description="Low complexity" evidence="1">
    <location>
        <begin position="1"/>
        <end position="13"/>
    </location>
</feature>
<evidence type="ECO:0000313" key="3">
    <source>
        <dbReference type="EMBL" id="TFK80106.1"/>
    </source>
</evidence>
<reference evidence="3 4" key="1">
    <citation type="journal article" date="2019" name="Nat. Ecol. Evol.">
        <title>Megaphylogeny resolves global patterns of mushroom evolution.</title>
        <authorList>
            <person name="Varga T."/>
            <person name="Krizsan K."/>
            <person name="Foldi C."/>
            <person name="Dima B."/>
            <person name="Sanchez-Garcia M."/>
            <person name="Sanchez-Ramirez S."/>
            <person name="Szollosi G.J."/>
            <person name="Szarkandi J.G."/>
            <person name="Papp V."/>
            <person name="Albert L."/>
            <person name="Andreopoulos W."/>
            <person name="Angelini C."/>
            <person name="Antonin V."/>
            <person name="Barry K.W."/>
            <person name="Bougher N.L."/>
            <person name="Buchanan P."/>
            <person name="Buyck B."/>
            <person name="Bense V."/>
            <person name="Catcheside P."/>
            <person name="Chovatia M."/>
            <person name="Cooper J."/>
            <person name="Damon W."/>
            <person name="Desjardin D."/>
            <person name="Finy P."/>
            <person name="Geml J."/>
            <person name="Haridas S."/>
            <person name="Hughes K."/>
            <person name="Justo A."/>
            <person name="Karasinski D."/>
            <person name="Kautmanova I."/>
            <person name="Kiss B."/>
            <person name="Kocsube S."/>
            <person name="Kotiranta H."/>
            <person name="LaButti K.M."/>
            <person name="Lechner B.E."/>
            <person name="Liimatainen K."/>
            <person name="Lipzen A."/>
            <person name="Lukacs Z."/>
            <person name="Mihaltcheva S."/>
            <person name="Morgado L.N."/>
            <person name="Niskanen T."/>
            <person name="Noordeloos M.E."/>
            <person name="Ohm R.A."/>
            <person name="Ortiz-Santana B."/>
            <person name="Ovrebo C."/>
            <person name="Racz N."/>
            <person name="Riley R."/>
            <person name="Savchenko A."/>
            <person name="Shiryaev A."/>
            <person name="Soop K."/>
            <person name="Spirin V."/>
            <person name="Szebenyi C."/>
            <person name="Tomsovsky M."/>
            <person name="Tulloss R.E."/>
            <person name="Uehling J."/>
            <person name="Grigoriev I.V."/>
            <person name="Vagvolgyi C."/>
            <person name="Papp T."/>
            <person name="Martin F.M."/>
            <person name="Miettinen O."/>
            <person name="Hibbett D.S."/>
            <person name="Nagy L.G."/>
        </authorList>
    </citation>
    <scope>NUCLEOTIDE SEQUENCE [LARGE SCALE GENOMIC DNA]</scope>
    <source>
        <strain evidence="3 4">HHB13444</strain>
    </source>
</reference>
<keyword evidence="4" id="KW-1185">Reference proteome</keyword>
<dbReference type="Proteomes" id="UP000308197">
    <property type="component" value="Unassembled WGS sequence"/>
</dbReference>
<evidence type="ECO:0000313" key="4">
    <source>
        <dbReference type="Proteomes" id="UP000308197"/>
    </source>
</evidence>
<name>A0A5C3NRC0_9APHY</name>
<keyword evidence="2" id="KW-1133">Transmembrane helix</keyword>
<gene>
    <name evidence="3" type="ORF">K466DRAFT_605607</name>
</gene>
<proteinExistence type="predicted"/>
<dbReference type="AlphaFoldDB" id="A0A5C3NRC0"/>
<feature type="transmembrane region" description="Helical" evidence="2">
    <location>
        <begin position="248"/>
        <end position="268"/>
    </location>
</feature>
<keyword evidence="2" id="KW-0472">Membrane</keyword>
<evidence type="ECO:0000256" key="1">
    <source>
        <dbReference type="SAM" id="MobiDB-lite"/>
    </source>
</evidence>
<dbReference type="InParanoid" id="A0A5C3NRC0"/>
<feature type="region of interest" description="Disordered" evidence="1">
    <location>
        <begin position="1"/>
        <end position="31"/>
    </location>
</feature>
<feature type="compositionally biased region" description="Polar residues" evidence="1">
    <location>
        <begin position="22"/>
        <end position="31"/>
    </location>
</feature>
<evidence type="ECO:0000256" key="2">
    <source>
        <dbReference type="SAM" id="Phobius"/>
    </source>
</evidence>
<accession>A0A5C3NRC0</accession>